<organism evidence="1 2">
    <name type="scientific">Candidatus Afipia apatlaquensis</name>
    <dbReference type="NCBI Taxonomy" id="2712852"/>
    <lineage>
        <taxon>Bacteria</taxon>
        <taxon>Pseudomonadati</taxon>
        <taxon>Pseudomonadota</taxon>
        <taxon>Alphaproteobacteria</taxon>
        <taxon>Hyphomicrobiales</taxon>
        <taxon>Nitrobacteraceae</taxon>
        <taxon>Afipia</taxon>
    </lineage>
</organism>
<dbReference type="Proteomes" id="UP000480266">
    <property type="component" value="Unassembled WGS sequence"/>
</dbReference>
<protein>
    <submittedName>
        <fullName evidence="1">DUF2815 family protein</fullName>
    </submittedName>
</protein>
<gene>
    <name evidence="1" type="ORF">G4V63_14295</name>
</gene>
<dbReference type="InterPro" id="IPR012340">
    <property type="entry name" value="NA-bd_OB-fold"/>
</dbReference>
<evidence type="ECO:0000313" key="2">
    <source>
        <dbReference type="Proteomes" id="UP000480266"/>
    </source>
</evidence>
<dbReference type="EMBL" id="JAAMRR010000746">
    <property type="protein sequence ID" value="NGX96335.1"/>
    <property type="molecule type" value="Genomic_DNA"/>
</dbReference>
<dbReference type="Gene3D" id="2.40.50.140">
    <property type="entry name" value="Nucleic acid-binding proteins"/>
    <property type="match status" value="1"/>
</dbReference>
<name>A0A7C9VLE3_9BRAD</name>
<dbReference type="AlphaFoldDB" id="A0A7C9VLE3"/>
<comment type="caution">
    <text evidence="1">The sequence shown here is derived from an EMBL/GenBank/DDBJ whole genome shotgun (WGS) entry which is preliminary data.</text>
</comment>
<accession>A0A7C9VLE3</accession>
<sequence>MSQNLIDHVAILTSSALASAQVNKLKPGRGPEFYAVIAFPPAAGAALHALCLQVATLTADIQVNVKPNASTKKPIVGIPPDWLIVRASTQYAPYVADESGKQLMQDVPTDAAKIRQCFYAGKRVRAVLSAFAWSHATGGKGVSFNIDGVMAVEDGERLAIGNGAMVNAFEKFAQPAAAGAVAGSANPFAGASTGNAAAPAAAPAPAANANPFAAAATASANPFATAA</sequence>
<proteinExistence type="predicted"/>
<keyword evidence="2" id="KW-1185">Reference proteome</keyword>
<evidence type="ECO:0000313" key="1">
    <source>
        <dbReference type="EMBL" id="NGX96335.1"/>
    </source>
</evidence>
<reference evidence="1" key="1">
    <citation type="submission" date="2020-02" db="EMBL/GenBank/DDBJ databases">
        <title>Draft genome sequence of Candidatus Afipia apatlaquensis IBT-C3, a potential strain for decolorization of textile dyes.</title>
        <authorList>
            <person name="Sanchez-Reyes A."/>
            <person name="Breton-Deval L."/>
            <person name="Mangelson H."/>
            <person name="Sanchez-Flores A."/>
        </authorList>
    </citation>
    <scope>NUCLEOTIDE SEQUENCE [LARGE SCALE GENOMIC DNA]</scope>
    <source>
        <strain evidence="1">IBT-C3</strain>
    </source>
</reference>